<organism evidence="1 2">
    <name type="scientific">Asanoa ishikariensis</name>
    <dbReference type="NCBI Taxonomy" id="137265"/>
    <lineage>
        <taxon>Bacteria</taxon>
        <taxon>Bacillati</taxon>
        <taxon>Actinomycetota</taxon>
        <taxon>Actinomycetes</taxon>
        <taxon>Micromonosporales</taxon>
        <taxon>Micromonosporaceae</taxon>
        <taxon>Asanoa</taxon>
    </lineage>
</organism>
<dbReference type="RefSeq" id="WP_176984825.1">
    <property type="nucleotide sequence ID" value="NZ_BOND01000027.1"/>
</dbReference>
<sequence>MRVVAFCRALAGSTTTVVEICCPRCFQWRKPRRFDTLANACTRCKATLAREVWRP</sequence>
<evidence type="ECO:0000313" key="1">
    <source>
        <dbReference type="EMBL" id="SDY85618.1"/>
    </source>
</evidence>
<gene>
    <name evidence="1" type="ORF">SAMN05421684_1930</name>
</gene>
<keyword evidence="2" id="KW-1185">Reference proteome</keyword>
<proteinExistence type="predicted"/>
<dbReference type="Proteomes" id="UP000199632">
    <property type="component" value="Unassembled WGS sequence"/>
</dbReference>
<reference evidence="2" key="1">
    <citation type="submission" date="2016-10" db="EMBL/GenBank/DDBJ databases">
        <authorList>
            <person name="Varghese N."/>
            <person name="Submissions S."/>
        </authorList>
    </citation>
    <scope>NUCLEOTIDE SEQUENCE [LARGE SCALE GENOMIC DNA]</scope>
    <source>
        <strain evidence="2">DSM 44718</strain>
    </source>
</reference>
<protein>
    <submittedName>
        <fullName evidence="1">Uncharacterized protein</fullName>
    </submittedName>
</protein>
<dbReference type="AlphaFoldDB" id="A0A1H3N9U1"/>
<evidence type="ECO:0000313" key="2">
    <source>
        <dbReference type="Proteomes" id="UP000199632"/>
    </source>
</evidence>
<accession>A0A1H3N9U1</accession>
<name>A0A1H3N9U1_9ACTN</name>
<dbReference type="EMBL" id="FNQB01000001">
    <property type="protein sequence ID" value="SDY85618.1"/>
    <property type="molecule type" value="Genomic_DNA"/>
</dbReference>